<proteinExistence type="predicted"/>
<gene>
    <name evidence="2" type="ORF">BST13_05825</name>
</gene>
<evidence type="ECO:0000313" key="2">
    <source>
        <dbReference type="EMBL" id="ORA38114.1"/>
    </source>
</evidence>
<name>A0A1X0B708_9MYCO</name>
<dbReference type="Proteomes" id="UP000192448">
    <property type="component" value="Unassembled WGS sequence"/>
</dbReference>
<evidence type="ECO:0000313" key="3">
    <source>
        <dbReference type="Proteomes" id="UP000192448"/>
    </source>
</evidence>
<evidence type="ECO:0000256" key="1">
    <source>
        <dbReference type="SAM" id="MobiDB-lite"/>
    </source>
</evidence>
<feature type="region of interest" description="Disordered" evidence="1">
    <location>
        <begin position="25"/>
        <end position="95"/>
    </location>
</feature>
<sequence length="95" mass="9968">MRRTVEVTEDIRKLVAIGGAIVVAGDLDEPDTVAYGDEEAPEPADHTGVTESDPSGVTPLPTGDFAPVTEPSIDEPAAEDEPKARRSRRPSNGDG</sequence>
<accession>A0A1X0B708</accession>
<dbReference type="EMBL" id="MVHF01000004">
    <property type="protein sequence ID" value="ORA38114.1"/>
    <property type="molecule type" value="Genomic_DNA"/>
</dbReference>
<organism evidence="2 3">
    <name type="scientific">Mycobacterium aquaticum</name>
    <dbReference type="NCBI Taxonomy" id="1927124"/>
    <lineage>
        <taxon>Bacteria</taxon>
        <taxon>Bacillati</taxon>
        <taxon>Actinomycetota</taxon>
        <taxon>Actinomycetes</taxon>
        <taxon>Mycobacteriales</taxon>
        <taxon>Mycobacteriaceae</taxon>
        <taxon>Mycobacterium</taxon>
    </lineage>
</organism>
<dbReference type="AlphaFoldDB" id="A0A1X0B708"/>
<reference evidence="2 3" key="1">
    <citation type="submission" date="2017-02" db="EMBL/GenBank/DDBJ databases">
        <title>The new phylogeny of genus Mycobacterium.</title>
        <authorList>
            <person name="Tortoli E."/>
            <person name="Trovato A."/>
            <person name="Cirillo D.M."/>
        </authorList>
    </citation>
    <scope>NUCLEOTIDE SEQUENCE [LARGE SCALE GENOMIC DNA]</scope>
    <source>
        <strain evidence="2 3">RW6</strain>
    </source>
</reference>
<dbReference type="STRING" id="1927124.BST13_05825"/>
<comment type="caution">
    <text evidence="2">The sequence shown here is derived from an EMBL/GenBank/DDBJ whole genome shotgun (WGS) entry which is preliminary data.</text>
</comment>
<keyword evidence="3" id="KW-1185">Reference proteome</keyword>
<feature type="compositionally biased region" description="Acidic residues" evidence="1">
    <location>
        <begin position="26"/>
        <end position="42"/>
    </location>
</feature>
<protein>
    <submittedName>
        <fullName evidence="2">Uncharacterized protein</fullName>
    </submittedName>
</protein>